<dbReference type="InterPro" id="IPR005107">
    <property type="entry name" value="CO_DH_flav_C"/>
</dbReference>
<dbReference type="PANTHER" id="PTHR42659:SF9">
    <property type="entry name" value="XANTHINE DEHYDROGENASE FAD-BINDING SUBUNIT XDHB-RELATED"/>
    <property type="match status" value="1"/>
</dbReference>
<dbReference type="InterPro" id="IPR002346">
    <property type="entry name" value="Mopterin_DH_FAD-bd"/>
</dbReference>
<dbReference type="InterPro" id="IPR036318">
    <property type="entry name" value="FAD-bd_PCMH-like_sf"/>
</dbReference>
<feature type="domain" description="FAD-binding PCMH-type" evidence="3">
    <location>
        <begin position="8"/>
        <end position="180"/>
    </location>
</feature>
<sequence>MKRLKARTGCAEMVVYRPEILEDALGFLAEAPATVLAGGTDVFPALGDRPVPGRVLDVTAIAGLKGITRDDGRWRIGAGVTWAELIRADLPAMFDGLKMAGRQVGSVQIQNTATMAGNICNASPAADGVPVLLTLDASVELASDNGRREVPLADFVTGVRKTDLRAGEVVTALLVPDVAGDVRSGFGKLGSRAYLVISIVSLAGLVRFDAGRVAEARLAAGAASPVPMRLTALEGDLIGLGPDEMAGAVRADHFTALTPIDDVRAGADYRRDACHTLAIRLLDACGTAGGRS</sequence>
<organism evidence="4 5">
    <name type="scientific">Albidovulum litorale</name>
    <dbReference type="NCBI Taxonomy" id="2984134"/>
    <lineage>
        <taxon>Bacteria</taxon>
        <taxon>Pseudomonadati</taxon>
        <taxon>Pseudomonadota</taxon>
        <taxon>Alphaproteobacteria</taxon>
        <taxon>Rhodobacterales</taxon>
        <taxon>Paracoccaceae</taxon>
        <taxon>Albidovulum</taxon>
    </lineage>
</organism>
<dbReference type="SUPFAM" id="SSF56176">
    <property type="entry name" value="FAD-binding/transporter-associated domain-like"/>
    <property type="match status" value="1"/>
</dbReference>
<evidence type="ECO:0000313" key="4">
    <source>
        <dbReference type="EMBL" id="MCV2871171.1"/>
    </source>
</evidence>
<protein>
    <submittedName>
        <fullName evidence="4">FAD binding domain-containing protein</fullName>
    </submittedName>
</protein>
<keyword evidence="2" id="KW-0274">FAD</keyword>
<name>A0ABT2ZK88_9RHOB</name>
<dbReference type="EMBL" id="JAOWKZ010000001">
    <property type="protein sequence ID" value="MCV2871171.1"/>
    <property type="molecule type" value="Genomic_DNA"/>
</dbReference>
<dbReference type="PROSITE" id="PS51387">
    <property type="entry name" value="FAD_PCMH"/>
    <property type="match status" value="1"/>
</dbReference>
<dbReference type="SUPFAM" id="SSF55447">
    <property type="entry name" value="CO dehydrogenase flavoprotein C-terminal domain-like"/>
    <property type="match status" value="1"/>
</dbReference>
<keyword evidence="1" id="KW-0285">Flavoprotein</keyword>
<keyword evidence="5" id="KW-1185">Reference proteome</keyword>
<evidence type="ECO:0000259" key="3">
    <source>
        <dbReference type="PROSITE" id="PS51387"/>
    </source>
</evidence>
<dbReference type="Pfam" id="PF03450">
    <property type="entry name" value="CO_deh_flav_C"/>
    <property type="match status" value="1"/>
</dbReference>
<accession>A0ABT2ZK88</accession>
<dbReference type="PANTHER" id="PTHR42659">
    <property type="entry name" value="XANTHINE DEHYDROGENASE SUBUNIT C-RELATED"/>
    <property type="match status" value="1"/>
</dbReference>
<dbReference type="Gene3D" id="3.30.43.10">
    <property type="entry name" value="Uridine Diphospho-n-acetylenolpyruvylglucosamine Reductase, domain 2"/>
    <property type="match status" value="1"/>
</dbReference>
<reference evidence="4 5" key="1">
    <citation type="submission" date="2022-10" db="EMBL/GenBank/DDBJ databases">
        <title>Defluviimonas sp. nov., isolated from ocean surface sediments.</title>
        <authorList>
            <person name="He W."/>
            <person name="Wang L."/>
            <person name="Zhang D.-F."/>
        </authorList>
    </citation>
    <scope>NUCLEOTIDE SEQUENCE [LARGE SCALE GENOMIC DNA]</scope>
    <source>
        <strain evidence="4 5">WL0050</strain>
    </source>
</reference>
<dbReference type="Gene3D" id="3.30.390.50">
    <property type="entry name" value="CO dehydrogenase flavoprotein, C-terminal domain"/>
    <property type="match status" value="1"/>
</dbReference>
<evidence type="ECO:0000313" key="5">
    <source>
        <dbReference type="Proteomes" id="UP001652564"/>
    </source>
</evidence>
<dbReference type="RefSeq" id="WP_263738356.1">
    <property type="nucleotide sequence ID" value="NZ_JAOWKZ010000001.1"/>
</dbReference>
<evidence type="ECO:0000256" key="1">
    <source>
        <dbReference type="ARBA" id="ARBA00022630"/>
    </source>
</evidence>
<proteinExistence type="predicted"/>
<comment type="caution">
    <text evidence="4">The sequence shown here is derived from an EMBL/GenBank/DDBJ whole genome shotgun (WGS) entry which is preliminary data.</text>
</comment>
<dbReference type="InterPro" id="IPR016166">
    <property type="entry name" value="FAD-bd_PCMH"/>
</dbReference>
<dbReference type="InterPro" id="IPR051312">
    <property type="entry name" value="Diverse_Substr_Oxidored"/>
</dbReference>
<dbReference type="Pfam" id="PF00941">
    <property type="entry name" value="FAD_binding_5"/>
    <property type="match status" value="1"/>
</dbReference>
<evidence type="ECO:0000256" key="2">
    <source>
        <dbReference type="ARBA" id="ARBA00022827"/>
    </source>
</evidence>
<dbReference type="InterPro" id="IPR036683">
    <property type="entry name" value="CO_DH_flav_C_dom_sf"/>
</dbReference>
<dbReference type="InterPro" id="IPR016169">
    <property type="entry name" value="FAD-bd_PCMH_sub2"/>
</dbReference>
<dbReference type="InterPro" id="IPR016167">
    <property type="entry name" value="FAD-bd_PCMH_sub1"/>
</dbReference>
<gene>
    <name evidence="4" type="ORF">OEZ71_02555</name>
</gene>
<dbReference type="SMART" id="SM01092">
    <property type="entry name" value="CO_deh_flav_C"/>
    <property type="match status" value="1"/>
</dbReference>
<dbReference type="Gene3D" id="3.30.465.10">
    <property type="match status" value="1"/>
</dbReference>
<dbReference type="Proteomes" id="UP001652564">
    <property type="component" value="Unassembled WGS sequence"/>
</dbReference>